<sequence length="153" mass="17520">MQNDNIKRWLELAKQFQQGQFWDSVFDSDYTEQMMKQFSATDGTAKSASSFPRADVLLGMREMLIRVDLPGVRKEDVELSVSDNAVVVKGIVHPFAQNMKIVQTERHTGEFERAISLPESIAPQGKITARFENGLLEIRIPRVQRPREEIKID</sequence>
<name>A0ABV5BK78_9BACL</name>
<protein>
    <submittedName>
        <fullName evidence="4">Hsp20/alpha crystallin family protein</fullName>
    </submittedName>
</protein>
<dbReference type="EMBL" id="JBHILM010000051">
    <property type="protein sequence ID" value="MFB5684911.1"/>
    <property type="molecule type" value="Genomic_DNA"/>
</dbReference>
<reference evidence="4 5" key="1">
    <citation type="submission" date="2024-09" db="EMBL/GenBank/DDBJ databases">
        <authorList>
            <person name="Ruan L."/>
        </authorList>
    </citation>
    <scope>NUCLEOTIDE SEQUENCE [LARGE SCALE GENOMIC DNA]</scope>
    <source>
        <strain evidence="4 5">D33</strain>
    </source>
</reference>
<gene>
    <name evidence="4" type="ORF">ACE3NQ_28785</name>
</gene>
<evidence type="ECO:0000259" key="3">
    <source>
        <dbReference type="PROSITE" id="PS01031"/>
    </source>
</evidence>
<organism evidence="4 5">
    <name type="scientific">Paenibacillus terreus</name>
    <dbReference type="NCBI Taxonomy" id="1387834"/>
    <lineage>
        <taxon>Bacteria</taxon>
        <taxon>Bacillati</taxon>
        <taxon>Bacillota</taxon>
        <taxon>Bacilli</taxon>
        <taxon>Bacillales</taxon>
        <taxon>Paenibacillaceae</taxon>
        <taxon>Paenibacillus</taxon>
    </lineage>
</organism>
<evidence type="ECO:0000313" key="4">
    <source>
        <dbReference type="EMBL" id="MFB5684911.1"/>
    </source>
</evidence>
<comment type="caution">
    <text evidence="4">The sequence shown here is derived from an EMBL/GenBank/DDBJ whole genome shotgun (WGS) entry which is preliminary data.</text>
</comment>
<dbReference type="PANTHER" id="PTHR11527">
    <property type="entry name" value="HEAT-SHOCK PROTEIN 20 FAMILY MEMBER"/>
    <property type="match status" value="1"/>
</dbReference>
<dbReference type="Pfam" id="PF00011">
    <property type="entry name" value="HSP20"/>
    <property type="match status" value="1"/>
</dbReference>
<dbReference type="InterPro" id="IPR008978">
    <property type="entry name" value="HSP20-like_chaperone"/>
</dbReference>
<feature type="domain" description="SHSP" evidence="3">
    <location>
        <begin position="45"/>
        <end position="153"/>
    </location>
</feature>
<evidence type="ECO:0000313" key="5">
    <source>
        <dbReference type="Proteomes" id="UP001580407"/>
    </source>
</evidence>
<keyword evidence="5" id="KW-1185">Reference proteome</keyword>
<proteinExistence type="inferred from homology"/>
<comment type="similarity">
    <text evidence="1 2">Belongs to the small heat shock protein (HSP20) family.</text>
</comment>
<dbReference type="CDD" id="cd06464">
    <property type="entry name" value="ACD_sHsps-like"/>
    <property type="match status" value="1"/>
</dbReference>
<dbReference type="SUPFAM" id="SSF49764">
    <property type="entry name" value="HSP20-like chaperones"/>
    <property type="match status" value="1"/>
</dbReference>
<evidence type="ECO:0000256" key="2">
    <source>
        <dbReference type="RuleBase" id="RU003616"/>
    </source>
</evidence>
<evidence type="ECO:0000256" key="1">
    <source>
        <dbReference type="PROSITE-ProRule" id="PRU00285"/>
    </source>
</evidence>
<dbReference type="InterPro" id="IPR002068">
    <property type="entry name" value="A-crystallin/Hsp20_dom"/>
</dbReference>
<dbReference type="Proteomes" id="UP001580407">
    <property type="component" value="Unassembled WGS sequence"/>
</dbReference>
<dbReference type="PROSITE" id="PS01031">
    <property type="entry name" value="SHSP"/>
    <property type="match status" value="1"/>
</dbReference>
<dbReference type="RefSeq" id="WP_375528577.1">
    <property type="nucleotide sequence ID" value="NZ_JBHILM010000051.1"/>
</dbReference>
<dbReference type="InterPro" id="IPR031107">
    <property type="entry name" value="Small_HSP"/>
</dbReference>
<accession>A0ABV5BK78</accession>
<dbReference type="Gene3D" id="2.60.40.790">
    <property type="match status" value="1"/>
</dbReference>